<dbReference type="RefSeq" id="XP_024936977.1">
    <property type="nucleotide sequence ID" value="XM_025081209.1"/>
</dbReference>
<dbReference type="RefSeq" id="XP_015587994.1">
    <property type="nucleotide sequence ID" value="XM_015732508.2"/>
</dbReference>
<dbReference type="RefSeq" id="XP_015587996.1">
    <property type="nucleotide sequence ID" value="XM_015732510.2"/>
</dbReference>
<protein>
    <submittedName>
        <fullName evidence="3 4">Uncharacterized protein LOC107264346</fullName>
    </submittedName>
</protein>
<dbReference type="RefSeq" id="XP_024936976.1">
    <property type="nucleotide sequence ID" value="XM_025081208.1"/>
</dbReference>
<feature type="region of interest" description="Disordered" evidence="1">
    <location>
        <begin position="302"/>
        <end position="394"/>
    </location>
</feature>
<evidence type="ECO:0000313" key="9">
    <source>
        <dbReference type="RefSeq" id="XP_015587996.1"/>
    </source>
</evidence>
<dbReference type="Proteomes" id="UP000694920">
    <property type="component" value="Unplaced"/>
</dbReference>
<dbReference type="KEGG" id="ccin:107264346"/>
<feature type="region of interest" description="Disordered" evidence="1">
    <location>
        <begin position="527"/>
        <end position="609"/>
    </location>
</feature>
<proteinExistence type="predicted"/>
<dbReference type="RefSeq" id="XP_015587992.1">
    <property type="nucleotide sequence ID" value="XM_015732506.2"/>
</dbReference>
<gene>
    <name evidence="3 4 5 6 7 8 9 10 11" type="primary">LOC107264346</name>
</gene>
<dbReference type="AlphaFoldDB" id="A0AAJ7BK43"/>
<sequence length="609" mass="70372">MTSEVSETKPGDGDENKVIENDNETLEARKKKLKDEINELKDLMYQMQCNMKISQFKEIQKLNDLDDSFSIGSPIIQNMFNGEIDLQNDLYRYMGLYCTRFSESYTFKFITTSISTKNDVNTVHIINENGVGKLGKSIMPFSIDMNEILQETPIEDMSNIPLFLRNCKRKLHYHYFRMKQYQDFEAFLSGLKNCELSTDLGYTQIILKLIGVLEIESGRNYDIILYFYYESDDVRPRIVKIDSLTDAQLSDEKVTKFKKFFKYFKQFQLKVAFETALNTTHTVFLWTIESVENDFIEISDNDSNFVTPKRKRQNQSKKSRKKRQRVNETNTSNLHSSQESQQEESNSDTENISQKNSARDNKSNTKNIRTVKSKKNGTIKRIHRQDLMESENDSKELFSIQEENRKTKTIPKGVESNSNILKKKSKGADPKQRTLNFGSLLEKSDNNNDKIKNMTAMRKSIKWADEISGKGKEIESKSITNNIKQDAAILTSTPIRKKKFKKNKLIVPAGQELSVINKVSDIFPVSNESESRNEQNITADQVTKNSRTMKDSNDSSDTNSETSHETDMYDKELLNELQLITGKDRTAVTKKQKAKSTLPVKKERKNIEK</sequence>
<dbReference type="RefSeq" id="XP_015587991.1">
    <property type="nucleotide sequence ID" value="XM_015732505.2"/>
</dbReference>
<dbReference type="RefSeq" id="XP_015587995.1">
    <property type="nucleotide sequence ID" value="XM_015732509.2"/>
</dbReference>
<feature type="compositionally biased region" description="Basic residues" evidence="1">
    <location>
        <begin position="369"/>
        <end position="383"/>
    </location>
</feature>
<evidence type="ECO:0000256" key="1">
    <source>
        <dbReference type="SAM" id="MobiDB-lite"/>
    </source>
</evidence>
<dbReference type="RefSeq" id="XP_015587989.1">
    <property type="nucleotide sequence ID" value="XM_015732503.2"/>
</dbReference>
<keyword evidence="2" id="KW-1185">Reference proteome</keyword>
<evidence type="ECO:0000313" key="10">
    <source>
        <dbReference type="RefSeq" id="XP_024936976.1"/>
    </source>
</evidence>
<evidence type="ECO:0000313" key="7">
    <source>
        <dbReference type="RefSeq" id="XP_015587994.1"/>
    </source>
</evidence>
<reference evidence="3 4" key="1">
    <citation type="submission" date="2025-04" db="UniProtKB">
        <authorList>
            <consortium name="RefSeq"/>
        </authorList>
    </citation>
    <scope>IDENTIFICATION</scope>
</reference>
<feature type="compositionally biased region" description="Polar residues" evidence="1">
    <location>
        <begin position="534"/>
        <end position="546"/>
    </location>
</feature>
<dbReference type="GeneID" id="107264346"/>
<accession>A0AAJ7BK43</accession>
<evidence type="ECO:0000313" key="3">
    <source>
        <dbReference type="RefSeq" id="XP_015587989.1"/>
    </source>
</evidence>
<feature type="compositionally biased region" description="Basic and acidic residues" evidence="1">
    <location>
        <begin position="384"/>
        <end position="394"/>
    </location>
</feature>
<evidence type="ECO:0000313" key="4">
    <source>
        <dbReference type="RefSeq" id="XP_015587991.1"/>
    </source>
</evidence>
<feature type="region of interest" description="Disordered" evidence="1">
    <location>
        <begin position="1"/>
        <end position="21"/>
    </location>
</feature>
<feature type="compositionally biased region" description="Basic and acidic residues" evidence="1">
    <location>
        <begin position="1"/>
        <end position="20"/>
    </location>
</feature>
<evidence type="ECO:0000313" key="6">
    <source>
        <dbReference type="RefSeq" id="XP_015587993.1"/>
    </source>
</evidence>
<evidence type="ECO:0000313" key="8">
    <source>
        <dbReference type="RefSeq" id="XP_015587995.1"/>
    </source>
</evidence>
<name>A0AAJ7BK43_CEPCN</name>
<feature type="compositionally biased region" description="Basic residues" evidence="1">
    <location>
        <begin position="308"/>
        <end position="324"/>
    </location>
</feature>
<feature type="compositionally biased region" description="Basic and acidic residues" evidence="1">
    <location>
        <begin position="562"/>
        <end position="574"/>
    </location>
</feature>
<evidence type="ECO:0000313" key="11">
    <source>
        <dbReference type="RefSeq" id="XP_024936977.1"/>
    </source>
</evidence>
<organism evidence="2 6">
    <name type="scientific">Cephus cinctus</name>
    <name type="common">Wheat stem sawfly</name>
    <dbReference type="NCBI Taxonomy" id="211228"/>
    <lineage>
        <taxon>Eukaryota</taxon>
        <taxon>Metazoa</taxon>
        <taxon>Ecdysozoa</taxon>
        <taxon>Arthropoda</taxon>
        <taxon>Hexapoda</taxon>
        <taxon>Insecta</taxon>
        <taxon>Pterygota</taxon>
        <taxon>Neoptera</taxon>
        <taxon>Endopterygota</taxon>
        <taxon>Hymenoptera</taxon>
        <taxon>Cephoidea</taxon>
        <taxon>Cephidae</taxon>
        <taxon>Cephus</taxon>
    </lineage>
</organism>
<dbReference type="RefSeq" id="XP_015587993.1">
    <property type="nucleotide sequence ID" value="XM_015732507.2"/>
</dbReference>
<evidence type="ECO:0000313" key="2">
    <source>
        <dbReference type="Proteomes" id="UP000694920"/>
    </source>
</evidence>
<evidence type="ECO:0000313" key="5">
    <source>
        <dbReference type="RefSeq" id="XP_015587992.1"/>
    </source>
</evidence>